<gene>
    <name evidence="2" type="ordered locus">AZOLI_2779</name>
</gene>
<dbReference type="EMBL" id="FQ311868">
    <property type="protein sequence ID" value="CBS87965.1"/>
    <property type="molecule type" value="Genomic_DNA"/>
</dbReference>
<evidence type="ECO:0000313" key="2">
    <source>
        <dbReference type="EMBL" id="CBS87965.1"/>
    </source>
</evidence>
<reference evidence="3" key="1">
    <citation type="journal article" date="2011" name="PLoS Genet.">
        <title>Azospirillum genomes reveal transition of bacteria from aquatic to terrestrial environments.</title>
        <authorList>
            <person name="Wisniewski-Dye F."/>
            <person name="Borziak K."/>
            <person name="Khalsa-Moyers G."/>
            <person name="Alexandre G."/>
            <person name="Sukharnikov L.O."/>
            <person name="Wuichet K."/>
            <person name="Hurst G.B."/>
            <person name="McDonald W.H."/>
            <person name="Robertson J.S."/>
            <person name="Barbe V."/>
            <person name="Calteau A."/>
            <person name="Rouy Z."/>
            <person name="Mangenot S."/>
            <person name="Prigent-Combaret C."/>
            <person name="Normand P."/>
            <person name="Boyer M."/>
            <person name="Siguier P."/>
            <person name="Dessaux Y."/>
            <person name="Elmerich C."/>
            <person name="Condemine G."/>
            <person name="Krishnen G."/>
            <person name="Kennedy I."/>
            <person name="Paterson A.H."/>
            <person name="Gonzalez V."/>
            <person name="Mavingui P."/>
            <person name="Zhulin I.B."/>
        </authorList>
    </citation>
    <scope>NUCLEOTIDE SEQUENCE [LARGE SCALE GENOMIC DNA]</scope>
    <source>
        <strain evidence="3">4B</strain>
    </source>
</reference>
<protein>
    <recommendedName>
        <fullName evidence="4">Glycine zipper domain-containing protein</fullName>
    </recommendedName>
</protein>
<evidence type="ECO:0000256" key="1">
    <source>
        <dbReference type="SAM" id="Phobius"/>
    </source>
</evidence>
<evidence type="ECO:0008006" key="4">
    <source>
        <dbReference type="Google" id="ProtNLM"/>
    </source>
</evidence>
<dbReference type="Proteomes" id="UP000005667">
    <property type="component" value="Chromosome"/>
</dbReference>
<dbReference type="AlphaFoldDB" id="G7Z3E8"/>
<feature type="transmembrane region" description="Helical" evidence="1">
    <location>
        <begin position="20"/>
        <end position="40"/>
    </location>
</feature>
<keyword evidence="3" id="KW-1185">Reference proteome</keyword>
<organism evidence="2 3">
    <name type="scientific">Azospirillum lipoferum (strain 4B)</name>
    <dbReference type="NCBI Taxonomy" id="862719"/>
    <lineage>
        <taxon>Bacteria</taxon>
        <taxon>Pseudomonadati</taxon>
        <taxon>Pseudomonadota</taxon>
        <taxon>Alphaproteobacteria</taxon>
        <taxon>Rhodospirillales</taxon>
        <taxon>Azospirillaceae</taxon>
        <taxon>Azospirillum</taxon>
    </lineage>
</organism>
<keyword evidence="1" id="KW-1133">Transmembrane helix</keyword>
<dbReference type="HOGENOM" id="CLU_158447_3_1_5"/>
<accession>G7Z3E8</accession>
<keyword evidence="1" id="KW-0472">Membrane</keyword>
<feature type="transmembrane region" description="Helical" evidence="1">
    <location>
        <begin position="47"/>
        <end position="64"/>
    </location>
</feature>
<name>G7Z3E8_AZOL4</name>
<dbReference type="KEGG" id="ali:AZOLI_2779"/>
<keyword evidence="1" id="KW-0812">Transmembrane</keyword>
<dbReference type="RefSeq" id="WP_014248947.1">
    <property type="nucleotide sequence ID" value="NC_016622.1"/>
</dbReference>
<sequence length="96" mass="9146">MKTTMGTVITRATNRTASRATTGATVLLIGAALLGGCSNLNHRENRALTGGAIGAAGGAAIGAVTGGSAIYGGLLGGAAGAAVGALTADEGKKHRR</sequence>
<evidence type="ECO:0000313" key="3">
    <source>
        <dbReference type="Proteomes" id="UP000005667"/>
    </source>
</evidence>
<proteinExistence type="predicted"/>